<dbReference type="NCBIfam" id="TIGR04183">
    <property type="entry name" value="Por_Secre_tail"/>
    <property type="match status" value="1"/>
</dbReference>
<dbReference type="GO" id="GO:0004553">
    <property type="term" value="F:hydrolase activity, hydrolyzing O-glycosyl compounds"/>
    <property type="evidence" value="ECO:0007669"/>
    <property type="project" value="InterPro"/>
</dbReference>
<evidence type="ECO:0000313" key="13">
    <source>
        <dbReference type="Proteomes" id="UP000585050"/>
    </source>
</evidence>
<keyword evidence="4" id="KW-0732">Signal</keyword>
<dbReference type="Pfam" id="PF00150">
    <property type="entry name" value="Cellulase"/>
    <property type="match status" value="1"/>
</dbReference>
<comment type="caution">
    <text evidence="12">The sequence shown here is derived from an EMBL/GenBank/DDBJ whole genome shotgun (WGS) entry which is preliminary data.</text>
</comment>
<dbReference type="GO" id="GO:0005737">
    <property type="term" value="C:cytoplasm"/>
    <property type="evidence" value="ECO:0007669"/>
    <property type="project" value="TreeGrafter"/>
</dbReference>
<dbReference type="InterPro" id="IPR026444">
    <property type="entry name" value="Secre_tail"/>
</dbReference>
<comment type="cofactor">
    <cofactor evidence="1">
        <name>Ca(2+)</name>
        <dbReference type="ChEBI" id="CHEBI:29108"/>
    </cofactor>
</comment>
<dbReference type="Pfam" id="PF00884">
    <property type="entry name" value="Sulfatase"/>
    <property type="match status" value="1"/>
</dbReference>
<sequence>MKELLFILSLILIVDHTNAQTPAQRMADRLGTGYNFGNVMSAPEEGRWAEAIQEGNVEDIVNAGFKHIRLPVRWDGYTGANAPYTIDEDWLNRVEEVIDWATERDLIVILNAHGEHWFLNEVTRDDTVYPDQNKWNRMLAMWEQIGHHFRNKSNDHLIFELINEPYFKMGQSLVDELNVQLLDIVRTENPNRIVMLTGGGDNAIHSPQQMNPSTFQNDDKLIAWFHYYWPNKFTKYPETTGSVDTWGSDADYEFMENNFLEVKTWADNNNIPLYLGEFGTNNECEEASRIKYHRAVVQTSENLGIPRTIWCAGSKANKMIYNRVEREFVPGHVEALTEYTRRSTMPAGNRNVLFIVVDDLNTDLFSFGNTEVITPNFDRLAQEGIQYQNAQCSYPVCGPSRASMLTGTYPERNGVTNLSTLLDDESPELTTLPELLKDNGYNTAAIGKVFDPRNVDDAHNGDSWTEAYKDPNSYDYPQEYGDFVQGSKYRVQSGTSFEVGPDNVGDDGYQDGQFANHAMNYIEHMGNQDQPFFLAVGFKKPHLPFIAPKEYFDLYENAELSLASIQGLPEGTADFVQKAPTEIKGYSDIPQEWSETYNGYSQVLELQKQRDLIKAYYACASYIDAQIGKVIDKLEETGQKENTLVIITSDHGFNLGDHNMWGKHNLLQNAAQVPMIVIDPSNNLRSSNRSVQLIDLYPTICDYTSIDKPEFLQGNSLFHDDTDATYYPMDLAVTFYKTDGSNGYSFKRGNERYTLWTDRKTMTPAGVEFEDITIRHEEYYRYSNAQELESSNAINNSAYQNNIQELRDLAAVWWNKYYNHAHGIHTVEQQKIDLGGEIPEIVTEVLDPNNFIRLNPGFEIGIQNGWTYSAKENIGIVASASAGYFPGTESKAAAFEIESNGGSFSNMTLKSNQHNLENSDAHELFIAFDVHSTSNFEMRVQIQGDNEDNVNTEPIIINANTTQRVNTSIMTTNGMNAFKFYFQLGKAEGNVYLDNVYVSDVEEQTEVEEEVNHEEVLLAELNELSDQLSITFNAQDPQDGNGIQYNIETLPESIGDATITWTSSNDEVINSNGVVTQSSQEESVILTANIAKEGYAVNKEFPITVLPREVVEEPEPINNLILTNASFEDGIDIGWETSVKSGVGIEYNAASSTFPNTSDLSMKYTITSDGGSFSSFNLKSDVYPLPSSSVSKTLYISLEVYTNSATQIKLQLKGDNGEKVETEGIDIPASAVTKINRSLVVSSAMNEFQLFIQLGKTTGTIYFDNAIVSTAPIAENNNVSDGAVEEEEVVEEEVADNSTVPDNGNLILYNSDFTDGTNNWYINYNSSFIAESDFVFKNVEHKVSGDAALRINVENGGQSKSNLMVKSEIYRLDQVKPVTRRFKVVANAYSSKQSEIRFQLESTDENGTTNMIKGESITLTSTPIDIETYVELSPNAEYFQLFVQIGQNISYFTFDYIELYEVTESSSSRTTGLEHQIEDISEGIFQVYPNPASHTIHVKTSEVITELKIYDLLGREVMSLEDDLGSNLWTVDISTLKRGNYIIKAVNNSSLFIKK</sequence>
<organism evidence="12 13">
    <name type="scientific">Flammeovirga agarivorans</name>
    <dbReference type="NCBI Taxonomy" id="2726742"/>
    <lineage>
        <taxon>Bacteria</taxon>
        <taxon>Pseudomonadati</taxon>
        <taxon>Bacteroidota</taxon>
        <taxon>Cytophagia</taxon>
        <taxon>Cytophagales</taxon>
        <taxon>Flammeovirgaceae</taxon>
        <taxon>Flammeovirga</taxon>
    </lineage>
</organism>
<dbReference type="CDD" id="cd16030">
    <property type="entry name" value="iduronate-2-sulfatase"/>
    <property type="match status" value="1"/>
</dbReference>
<evidence type="ECO:0000259" key="9">
    <source>
        <dbReference type="Pfam" id="PF00884"/>
    </source>
</evidence>
<evidence type="ECO:0000256" key="6">
    <source>
        <dbReference type="ARBA" id="ARBA00022837"/>
    </source>
</evidence>
<dbReference type="Pfam" id="PF20578">
    <property type="entry name" value="aBig_2"/>
    <property type="match status" value="1"/>
</dbReference>
<dbReference type="InterPro" id="IPR046780">
    <property type="entry name" value="aBig_2"/>
</dbReference>
<dbReference type="PROSITE" id="PS00659">
    <property type="entry name" value="GLYCOSYL_HYDROL_F5"/>
    <property type="match status" value="1"/>
</dbReference>
<dbReference type="InterPro" id="IPR000917">
    <property type="entry name" value="Sulfatase_N"/>
</dbReference>
<keyword evidence="12" id="KW-0808">Transferase</keyword>
<dbReference type="PROSITE" id="PS00523">
    <property type="entry name" value="SULFATASE_1"/>
    <property type="match status" value="1"/>
</dbReference>
<proteinExistence type="inferred from homology"/>
<feature type="domain" description="Secretion system C-terminal sorting" evidence="10">
    <location>
        <begin position="1487"/>
        <end position="1555"/>
    </location>
</feature>
<accession>A0A7X8SIY5</accession>
<dbReference type="EMBL" id="JABAIL010000002">
    <property type="protein sequence ID" value="NLR91119.1"/>
    <property type="molecule type" value="Genomic_DNA"/>
</dbReference>
<dbReference type="Gene3D" id="2.60.120.260">
    <property type="entry name" value="Galactose-binding domain-like"/>
    <property type="match status" value="3"/>
</dbReference>
<dbReference type="Gene3D" id="3.20.20.80">
    <property type="entry name" value="Glycosidases"/>
    <property type="match status" value="1"/>
</dbReference>
<keyword evidence="5 12" id="KW-0378">Hydrolase</keyword>
<dbReference type="InterPro" id="IPR018087">
    <property type="entry name" value="Glyco_hydro_5_CS"/>
</dbReference>
<gene>
    <name evidence="12" type="ORF">HGP29_07870</name>
</gene>
<evidence type="ECO:0000256" key="1">
    <source>
        <dbReference type="ARBA" id="ARBA00001913"/>
    </source>
</evidence>
<feature type="domain" description="Sulfatase N-terminal" evidence="9">
    <location>
        <begin position="350"/>
        <end position="704"/>
    </location>
</feature>
<dbReference type="InterPro" id="IPR017850">
    <property type="entry name" value="Alkaline_phosphatase_core_sf"/>
</dbReference>
<evidence type="ECO:0000256" key="2">
    <source>
        <dbReference type="ARBA" id="ARBA00008779"/>
    </source>
</evidence>
<dbReference type="GO" id="GO:0016740">
    <property type="term" value="F:transferase activity"/>
    <property type="evidence" value="ECO:0007669"/>
    <property type="project" value="UniProtKB-KW"/>
</dbReference>
<keyword evidence="3" id="KW-0479">Metal-binding</keyword>
<name>A0A7X8SIY5_9BACT</name>
<dbReference type="InterPro" id="IPR024607">
    <property type="entry name" value="Sulfatase_CS"/>
</dbReference>
<protein>
    <submittedName>
        <fullName evidence="12">Sulfatase-like hydrolase/transferase</fullName>
    </submittedName>
</protein>
<evidence type="ECO:0000256" key="3">
    <source>
        <dbReference type="ARBA" id="ARBA00022723"/>
    </source>
</evidence>
<evidence type="ECO:0000313" key="12">
    <source>
        <dbReference type="EMBL" id="NLR91119.1"/>
    </source>
</evidence>
<dbReference type="Pfam" id="PF18962">
    <property type="entry name" value="Por_Secre_tail"/>
    <property type="match status" value="1"/>
</dbReference>
<dbReference type="InterPro" id="IPR017853">
    <property type="entry name" value="GH"/>
</dbReference>
<dbReference type="PANTHER" id="PTHR45953:SF1">
    <property type="entry name" value="IDURONATE 2-SULFATASE"/>
    <property type="match status" value="1"/>
</dbReference>
<dbReference type="GO" id="GO:0004423">
    <property type="term" value="F:iduronate-2-sulfatase activity"/>
    <property type="evidence" value="ECO:0007669"/>
    <property type="project" value="InterPro"/>
</dbReference>
<dbReference type="GO" id="GO:0046872">
    <property type="term" value="F:metal ion binding"/>
    <property type="evidence" value="ECO:0007669"/>
    <property type="project" value="UniProtKB-KW"/>
</dbReference>
<dbReference type="Proteomes" id="UP000585050">
    <property type="component" value="Unassembled WGS sequence"/>
</dbReference>
<dbReference type="GO" id="GO:0000272">
    <property type="term" value="P:polysaccharide catabolic process"/>
    <property type="evidence" value="ECO:0007669"/>
    <property type="project" value="InterPro"/>
</dbReference>
<dbReference type="SUPFAM" id="SSF49785">
    <property type="entry name" value="Galactose-binding domain-like"/>
    <property type="match status" value="2"/>
</dbReference>
<dbReference type="RefSeq" id="WP_168881819.1">
    <property type="nucleotide sequence ID" value="NZ_JABAIL010000002.1"/>
</dbReference>
<evidence type="ECO:0000256" key="5">
    <source>
        <dbReference type="ARBA" id="ARBA00022801"/>
    </source>
</evidence>
<dbReference type="Gene3D" id="3.40.720.10">
    <property type="entry name" value="Alkaline Phosphatase, subunit A"/>
    <property type="match status" value="1"/>
</dbReference>
<feature type="domain" description="Atrophied bacterial Ig" evidence="11">
    <location>
        <begin position="1025"/>
        <end position="1107"/>
    </location>
</feature>
<evidence type="ECO:0000259" key="8">
    <source>
        <dbReference type="Pfam" id="PF00150"/>
    </source>
</evidence>
<reference evidence="12 13" key="1">
    <citation type="submission" date="2020-04" db="EMBL/GenBank/DDBJ databases">
        <title>Flammeovirga sp. SR4, a novel species isolated from seawater.</title>
        <authorList>
            <person name="Wang X."/>
        </authorList>
    </citation>
    <scope>NUCLEOTIDE SEQUENCE [LARGE SCALE GENOMIC DNA]</scope>
    <source>
        <strain evidence="12 13">SR4</strain>
    </source>
</reference>
<feature type="domain" description="Glycoside hydrolase family 5" evidence="8">
    <location>
        <begin position="48"/>
        <end position="315"/>
    </location>
</feature>
<evidence type="ECO:0000259" key="11">
    <source>
        <dbReference type="Pfam" id="PF20578"/>
    </source>
</evidence>
<dbReference type="InterPro" id="IPR001547">
    <property type="entry name" value="Glyco_hydro_5"/>
</dbReference>
<keyword evidence="6" id="KW-0106">Calcium</keyword>
<evidence type="ECO:0000256" key="7">
    <source>
        <dbReference type="ARBA" id="ARBA00023295"/>
    </source>
</evidence>
<dbReference type="PANTHER" id="PTHR45953">
    <property type="entry name" value="IDURONATE 2-SULFATASE"/>
    <property type="match status" value="1"/>
</dbReference>
<keyword evidence="13" id="KW-1185">Reference proteome</keyword>
<dbReference type="InterPro" id="IPR035874">
    <property type="entry name" value="IDS"/>
</dbReference>
<evidence type="ECO:0000259" key="10">
    <source>
        <dbReference type="Pfam" id="PF18962"/>
    </source>
</evidence>
<keyword evidence="7" id="KW-0326">Glycosidase</keyword>
<evidence type="ECO:0000256" key="4">
    <source>
        <dbReference type="ARBA" id="ARBA00022729"/>
    </source>
</evidence>
<dbReference type="SUPFAM" id="SSF53649">
    <property type="entry name" value="Alkaline phosphatase-like"/>
    <property type="match status" value="1"/>
</dbReference>
<dbReference type="InterPro" id="IPR008979">
    <property type="entry name" value="Galactose-bd-like_sf"/>
</dbReference>
<dbReference type="SUPFAM" id="SSF51445">
    <property type="entry name" value="(Trans)glycosidases"/>
    <property type="match status" value="1"/>
</dbReference>
<comment type="similarity">
    <text evidence="2">Belongs to the sulfatase family.</text>
</comment>